<sequence>MLKNRTTTIASVVSILLAASAARPAAQVSPVEASTEPHGKLLARYCVSCHNERLKTAGVMLDQVDVAHIDQNPAVWEKVVRKLRTGMMPPDGRPRPDTQAYMAMVSYLETALDQASADAPNPGWPAAAHRLNRAEYTNAIRDLFGLDIDGRALLAADDTGYGFDNIGDVLTISPGLMSRYMSAAAKISRQAVSDPTLPPGTMM</sequence>
<name>A0A382S591_9ZZZZ</name>
<protein>
    <recommendedName>
        <fullName evidence="4">DUF1587 domain-containing protein</fullName>
    </recommendedName>
</protein>
<dbReference type="Pfam" id="PF07626">
    <property type="entry name" value="PSD3"/>
    <property type="match status" value="1"/>
</dbReference>
<dbReference type="GO" id="GO:0020037">
    <property type="term" value="F:heme binding"/>
    <property type="evidence" value="ECO:0007669"/>
    <property type="project" value="InterPro"/>
</dbReference>
<dbReference type="SUPFAM" id="SSF46626">
    <property type="entry name" value="Cytochrome c"/>
    <property type="match status" value="1"/>
</dbReference>
<evidence type="ECO:0000313" key="3">
    <source>
        <dbReference type="EMBL" id="SVD05074.1"/>
    </source>
</evidence>
<feature type="non-terminal residue" evidence="3">
    <location>
        <position position="203"/>
    </location>
</feature>
<accession>A0A382S591</accession>
<dbReference type="Pfam" id="PF07635">
    <property type="entry name" value="PSCyt1"/>
    <property type="match status" value="1"/>
</dbReference>
<dbReference type="InterPro" id="IPR011429">
    <property type="entry name" value="Cyt_c_Planctomycete-type"/>
</dbReference>
<evidence type="ECO:0008006" key="4">
    <source>
        <dbReference type="Google" id="ProtNLM"/>
    </source>
</evidence>
<dbReference type="GO" id="GO:0009055">
    <property type="term" value="F:electron transfer activity"/>
    <property type="evidence" value="ECO:0007669"/>
    <property type="project" value="InterPro"/>
</dbReference>
<proteinExistence type="predicted"/>
<dbReference type="AlphaFoldDB" id="A0A382S591"/>
<feature type="domain" description="Cytochrome C Planctomycete-type" evidence="2">
    <location>
        <begin position="46"/>
        <end position="92"/>
    </location>
</feature>
<reference evidence="3" key="1">
    <citation type="submission" date="2018-05" db="EMBL/GenBank/DDBJ databases">
        <authorList>
            <person name="Lanie J.A."/>
            <person name="Ng W.-L."/>
            <person name="Kazmierczak K.M."/>
            <person name="Andrzejewski T.M."/>
            <person name="Davidsen T.M."/>
            <person name="Wayne K.J."/>
            <person name="Tettelin H."/>
            <person name="Glass J.I."/>
            <person name="Rusch D."/>
            <person name="Podicherti R."/>
            <person name="Tsui H.-C.T."/>
            <person name="Winkler M.E."/>
        </authorList>
    </citation>
    <scope>NUCLEOTIDE SEQUENCE</scope>
</reference>
<evidence type="ECO:0000259" key="1">
    <source>
        <dbReference type="Pfam" id="PF07626"/>
    </source>
</evidence>
<evidence type="ECO:0000259" key="2">
    <source>
        <dbReference type="Pfam" id="PF07635"/>
    </source>
</evidence>
<dbReference type="InterPro" id="IPR013036">
    <property type="entry name" value="DUF1587"/>
</dbReference>
<organism evidence="3">
    <name type="scientific">marine metagenome</name>
    <dbReference type="NCBI Taxonomy" id="408172"/>
    <lineage>
        <taxon>unclassified sequences</taxon>
        <taxon>metagenomes</taxon>
        <taxon>ecological metagenomes</taxon>
    </lineage>
</organism>
<dbReference type="InterPro" id="IPR036909">
    <property type="entry name" value="Cyt_c-like_dom_sf"/>
</dbReference>
<feature type="domain" description="DUF1587" evidence="1">
    <location>
        <begin position="130"/>
        <end position="192"/>
    </location>
</feature>
<dbReference type="EMBL" id="UINC01126534">
    <property type="protein sequence ID" value="SVD05074.1"/>
    <property type="molecule type" value="Genomic_DNA"/>
</dbReference>
<gene>
    <name evidence="3" type="ORF">METZ01_LOCUS357928</name>
</gene>